<organism evidence="3 4">
    <name type="scientific">Nocardioides glacieisoli</name>
    <dbReference type="NCBI Taxonomy" id="1168730"/>
    <lineage>
        <taxon>Bacteria</taxon>
        <taxon>Bacillati</taxon>
        <taxon>Actinomycetota</taxon>
        <taxon>Actinomycetes</taxon>
        <taxon>Propionibacteriales</taxon>
        <taxon>Nocardioidaceae</taxon>
        <taxon>Nocardioides</taxon>
    </lineage>
</organism>
<evidence type="ECO:0000259" key="2">
    <source>
        <dbReference type="Pfam" id="PF07811"/>
    </source>
</evidence>
<evidence type="ECO:0000256" key="1">
    <source>
        <dbReference type="SAM" id="Phobius"/>
    </source>
</evidence>
<dbReference type="Proteomes" id="UP000291838">
    <property type="component" value="Unassembled WGS sequence"/>
</dbReference>
<keyword evidence="1" id="KW-0472">Membrane</keyword>
<dbReference type="Pfam" id="PF07811">
    <property type="entry name" value="TadE"/>
    <property type="match status" value="1"/>
</dbReference>
<protein>
    <submittedName>
        <fullName evidence="3">Pilus assembly protein</fullName>
    </submittedName>
</protein>
<keyword evidence="1" id="KW-0812">Transmembrane</keyword>
<proteinExistence type="predicted"/>
<evidence type="ECO:0000313" key="4">
    <source>
        <dbReference type="Proteomes" id="UP000291838"/>
    </source>
</evidence>
<keyword evidence="4" id="KW-1185">Reference proteome</keyword>
<accession>A0A4Q2RJ25</accession>
<gene>
    <name evidence="3" type="ORF">EUA06_21870</name>
</gene>
<dbReference type="OrthoDB" id="5187619at2"/>
<evidence type="ECO:0000313" key="3">
    <source>
        <dbReference type="EMBL" id="RYB88298.1"/>
    </source>
</evidence>
<name>A0A4Q2RJ25_9ACTN</name>
<dbReference type="RefSeq" id="WP_129479766.1">
    <property type="nucleotide sequence ID" value="NZ_SDWS01000018.1"/>
</dbReference>
<feature type="domain" description="TadE-like" evidence="2">
    <location>
        <begin position="19"/>
        <end position="57"/>
    </location>
</feature>
<dbReference type="EMBL" id="SDWS01000018">
    <property type="protein sequence ID" value="RYB88298.1"/>
    <property type="molecule type" value="Genomic_DNA"/>
</dbReference>
<feature type="transmembrane region" description="Helical" evidence="1">
    <location>
        <begin position="20"/>
        <end position="41"/>
    </location>
</feature>
<reference evidence="3 4" key="1">
    <citation type="submission" date="2019-01" db="EMBL/GenBank/DDBJ databases">
        <title>Novel species of Nocardioides.</title>
        <authorList>
            <person name="Liu Q."/>
            <person name="Xin Y.-H."/>
        </authorList>
    </citation>
    <scope>NUCLEOTIDE SEQUENCE [LARGE SCALE GENOMIC DNA]</scope>
    <source>
        <strain evidence="3 4">HLT3-15</strain>
    </source>
</reference>
<sequence>MKRQVQRAGDHDERGAMSLAQVVITAPALLFLLMLIVQFGLMFHARNIAEQAAQEGAAVARRFDGTQTQGREKALQLLTAVGEGTLKDRDVTASRTADTASVTVTGTVVSVVPGFSLSVSESASGPVEKYVPPVGNP</sequence>
<keyword evidence="1" id="KW-1133">Transmembrane helix</keyword>
<comment type="caution">
    <text evidence="3">The sequence shown here is derived from an EMBL/GenBank/DDBJ whole genome shotgun (WGS) entry which is preliminary data.</text>
</comment>
<dbReference type="InterPro" id="IPR012495">
    <property type="entry name" value="TadE-like_dom"/>
</dbReference>
<dbReference type="AlphaFoldDB" id="A0A4Q2RJ25"/>